<reference evidence="2 3" key="1">
    <citation type="journal article" date="2018" name="Proc. Natl. Acad. Sci. U.S.A.">
        <title>Draft genome sequence of Camellia sinensis var. sinensis provides insights into the evolution of the tea genome and tea quality.</title>
        <authorList>
            <person name="Wei C."/>
            <person name="Yang H."/>
            <person name="Wang S."/>
            <person name="Zhao J."/>
            <person name="Liu C."/>
            <person name="Gao L."/>
            <person name="Xia E."/>
            <person name="Lu Y."/>
            <person name="Tai Y."/>
            <person name="She G."/>
            <person name="Sun J."/>
            <person name="Cao H."/>
            <person name="Tong W."/>
            <person name="Gao Q."/>
            <person name="Li Y."/>
            <person name="Deng W."/>
            <person name="Jiang X."/>
            <person name="Wang W."/>
            <person name="Chen Q."/>
            <person name="Zhang S."/>
            <person name="Li H."/>
            <person name="Wu J."/>
            <person name="Wang P."/>
            <person name="Li P."/>
            <person name="Shi C."/>
            <person name="Zheng F."/>
            <person name="Jian J."/>
            <person name="Huang B."/>
            <person name="Shan D."/>
            <person name="Shi M."/>
            <person name="Fang C."/>
            <person name="Yue Y."/>
            <person name="Li F."/>
            <person name="Li D."/>
            <person name="Wei S."/>
            <person name="Han B."/>
            <person name="Jiang C."/>
            <person name="Yin Y."/>
            <person name="Xia T."/>
            <person name="Zhang Z."/>
            <person name="Bennetzen J.L."/>
            <person name="Zhao S."/>
            <person name="Wan X."/>
        </authorList>
    </citation>
    <scope>NUCLEOTIDE SEQUENCE [LARGE SCALE GENOMIC DNA]</scope>
    <source>
        <strain evidence="3">cv. Shuchazao</strain>
        <tissue evidence="2">Leaf</tissue>
    </source>
</reference>
<dbReference type="Proteomes" id="UP000306102">
    <property type="component" value="Unassembled WGS sequence"/>
</dbReference>
<evidence type="ECO:0000256" key="1">
    <source>
        <dbReference type="SAM" id="MobiDB-lite"/>
    </source>
</evidence>
<gene>
    <name evidence="2" type="ORF">TEA_026337</name>
</gene>
<sequence length="173" mass="18959">MATTAVLRSQDCLLRPNSFHSERLSAPPFKPRPNSIRPRRRKRSPVGSPDRTRLRDQAVVANFPSKNLVMGQVKILKRGEELTPAAAKKNGLVFGDEDLVLCSTDRLGPDPETVQKQIKVSDLKVVDGIYAGSAVFLASPPPSSVPFPAFFSKKEKNDAATSDLRRLLGLDLP</sequence>
<proteinExistence type="predicted"/>
<feature type="region of interest" description="Disordered" evidence="1">
    <location>
        <begin position="17"/>
        <end position="55"/>
    </location>
</feature>
<protein>
    <submittedName>
        <fullName evidence="2">Uncharacterized protein</fullName>
    </submittedName>
</protein>
<name>A0A4S4ESQ7_CAMSN</name>
<dbReference type="EMBL" id="SDRB02002419">
    <property type="protein sequence ID" value="THG19454.1"/>
    <property type="molecule type" value="Genomic_DNA"/>
</dbReference>
<evidence type="ECO:0000313" key="3">
    <source>
        <dbReference type="Proteomes" id="UP000306102"/>
    </source>
</evidence>
<accession>A0A4S4ESQ7</accession>
<dbReference type="PANTHER" id="PTHR33670">
    <property type="entry name" value="SPLICING FACTOR, PROLINE- AND GLUTAMINE-RICH-LIKE"/>
    <property type="match status" value="1"/>
</dbReference>
<dbReference type="PANTHER" id="PTHR33670:SF15">
    <property type="entry name" value="OS02G0797600 PROTEIN"/>
    <property type="match status" value="1"/>
</dbReference>
<keyword evidence="3" id="KW-1185">Reference proteome</keyword>
<organism evidence="2 3">
    <name type="scientific">Camellia sinensis var. sinensis</name>
    <name type="common">China tea</name>
    <dbReference type="NCBI Taxonomy" id="542762"/>
    <lineage>
        <taxon>Eukaryota</taxon>
        <taxon>Viridiplantae</taxon>
        <taxon>Streptophyta</taxon>
        <taxon>Embryophyta</taxon>
        <taxon>Tracheophyta</taxon>
        <taxon>Spermatophyta</taxon>
        <taxon>Magnoliopsida</taxon>
        <taxon>eudicotyledons</taxon>
        <taxon>Gunneridae</taxon>
        <taxon>Pentapetalae</taxon>
        <taxon>asterids</taxon>
        <taxon>Ericales</taxon>
        <taxon>Theaceae</taxon>
        <taxon>Camellia</taxon>
    </lineage>
</organism>
<dbReference type="AlphaFoldDB" id="A0A4S4ESQ7"/>
<evidence type="ECO:0000313" key="2">
    <source>
        <dbReference type="EMBL" id="THG19454.1"/>
    </source>
</evidence>
<comment type="caution">
    <text evidence="2">The sequence shown here is derived from an EMBL/GenBank/DDBJ whole genome shotgun (WGS) entry which is preliminary data.</text>
</comment>